<dbReference type="Proteomes" id="UP001189429">
    <property type="component" value="Unassembled WGS sequence"/>
</dbReference>
<dbReference type="Gene3D" id="3.40.50.150">
    <property type="entry name" value="Vaccinia Virus protein VP39"/>
    <property type="match status" value="1"/>
</dbReference>
<protein>
    <recommendedName>
        <fullName evidence="3">Calmodulin-lysine N-methyltransferase</fullName>
    </recommendedName>
</protein>
<comment type="caution">
    <text evidence="1">The sequence shown here is derived from an EMBL/GenBank/DDBJ whole genome shotgun (WGS) entry which is preliminary data.</text>
</comment>
<dbReference type="EMBL" id="CAUYUJ010004880">
    <property type="protein sequence ID" value="CAK0811347.1"/>
    <property type="molecule type" value="Genomic_DNA"/>
</dbReference>
<dbReference type="SUPFAM" id="SSF53335">
    <property type="entry name" value="S-adenosyl-L-methionine-dependent methyltransferases"/>
    <property type="match status" value="1"/>
</dbReference>
<proteinExistence type="predicted"/>
<evidence type="ECO:0000313" key="2">
    <source>
        <dbReference type="Proteomes" id="UP001189429"/>
    </source>
</evidence>
<dbReference type="InterPro" id="IPR029063">
    <property type="entry name" value="SAM-dependent_MTases_sf"/>
</dbReference>
<reference evidence="1" key="1">
    <citation type="submission" date="2023-10" db="EMBL/GenBank/DDBJ databases">
        <authorList>
            <person name="Chen Y."/>
            <person name="Shah S."/>
            <person name="Dougan E. K."/>
            <person name="Thang M."/>
            <person name="Chan C."/>
        </authorList>
    </citation>
    <scope>NUCLEOTIDE SEQUENCE [LARGE SCALE GENOMIC DNA]</scope>
</reference>
<keyword evidence="2" id="KW-1185">Reference proteome</keyword>
<accession>A0ABN9QY74</accession>
<name>A0ABN9QY74_9DINO</name>
<organism evidence="1 2">
    <name type="scientific">Prorocentrum cordatum</name>
    <dbReference type="NCBI Taxonomy" id="2364126"/>
    <lineage>
        <taxon>Eukaryota</taxon>
        <taxon>Sar</taxon>
        <taxon>Alveolata</taxon>
        <taxon>Dinophyceae</taxon>
        <taxon>Prorocentrales</taxon>
        <taxon>Prorocentraceae</taxon>
        <taxon>Prorocentrum</taxon>
    </lineage>
</organism>
<evidence type="ECO:0008006" key="3">
    <source>
        <dbReference type="Google" id="ProtNLM"/>
    </source>
</evidence>
<gene>
    <name evidence="1" type="ORF">PCOR1329_LOCUS15980</name>
</gene>
<sequence length="144" mass="15038">MAGRLGASALAIDTEELPLAMLREAFEAQQAAGRVPAAAALEARVGDAREAPLQDADVIVVSDLLYNAELARTVGERIGQAARRGQHVVVTCGGRSGRAAFVEAFSEAVGSPGFFEDTPVPAWAPERRDLFDGGATSAVGVLRY</sequence>
<evidence type="ECO:0000313" key="1">
    <source>
        <dbReference type="EMBL" id="CAK0811347.1"/>
    </source>
</evidence>